<keyword evidence="1 5" id="KW-0808">Transferase</keyword>
<feature type="binding site" evidence="5">
    <location>
        <position position="38"/>
    </location>
    <ligand>
        <name>AMP</name>
        <dbReference type="ChEBI" id="CHEBI:456215"/>
    </ligand>
</feature>
<evidence type="ECO:0000256" key="2">
    <source>
        <dbReference type="ARBA" id="ARBA00022727"/>
    </source>
</evidence>
<feature type="binding site" evidence="5">
    <location>
        <begin position="59"/>
        <end position="61"/>
    </location>
    <ligand>
        <name>AMP</name>
        <dbReference type="ChEBI" id="CHEBI:456215"/>
    </ligand>
</feature>
<keyword evidence="5" id="KW-0963">Cytoplasm</keyword>
<feature type="binding site" evidence="5">
    <location>
        <position position="124"/>
    </location>
    <ligand>
        <name>ATP</name>
        <dbReference type="ChEBI" id="CHEBI:30616"/>
    </ligand>
</feature>
<dbReference type="PANTHER" id="PTHR23359">
    <property type="entry name" value="NUCLEOTIDE KINASE"/>
    <property type="match status" value="1"/>
</dbReference>
<dbReference type="PRINTS" id="PR00094">
    <property type="entry name" value="ADENYLTKNASE"/>
</dbReference>
<dbReference type="CDD" id="cd01428">
    <property type="entry name" value="ADK"/>
    <property type="match status" value="1"/>
</dbReference>
<comment type="domain">
    <text evidence="5">Consists of three domains, a large central CORE domain and two small peripheral domains, NMPbind and LID, which undergo movements during catalysis. The LID domain closes over the site of phosphoryl transfer upon ATP binding. Assembling and dissambling the active center during each catalytic cycle provides an effective means to prevent ATP hydrolysis.</text>
</comment>
<dbReference type="EC" id="2.7.4.3" evidence="5 7"/>
<dbReference type="GO" id="GO:0004017">
    <property type="term" value="F:AMP kinase activity"/>
    <property type="evidence" value="ECO:0007669"/>
    <property type="project" value="UniProtKB-UniRule"/>
</dbReference>
<feature type="binding site" evidence="5">
    <location>
        <begin position="12"/>
        <end position="17"/>
    </location>
    <ligand>
        <name>ATP</name>
        <dbReference type="ChEBI" id="CHEBI:30616"/>
    </ligand>
</feature>
<feature type="region of interest" description="LID" evidence="5">
    <location>
        <begin position="123"/>
        <end position="160"/>
    </location>
</feature>
<evidence type="ECO:0000256" key="7">
    <source>
        <dbReference type="RuleBase" id="RU003331"/>
    </source>
</evidence>
<comment type="subcellular location">
    <subcellularLocation>
        <location evidence="5 7">Cytoplasm</location>
    </subcellularLocation>
</comment>
<comment type="catalytic activity">
    <reaction evidence="5 7">
        <text>AMP + ATP = 2 ADP</text>
        <dbReference type="Rhea" id="RHEA:12973"/>
        <dbReference type="ChEBI" id="CHEBI:30616"/>
        <dbReference type="ChEBI" id="CHEBI:456215"/>
        <dbReference type="ChEBI" id="CHEBI:456216"/>
        <dbReference type="EC" id="2.7.4.3"/>
    </reaction>
</comment>
<feature type="binding site" evidence="5">
    <location>
        <position position="168"/>
    </location>
    <ligand>
        <name>AMP</name>
        <dbReference type="ChEBI" id="CHEBI:456215"/>
    </ligand>
</feature>
<dbReference type="EMBL" id="LR217710">
    <property type="protein sequence ID" value="VFP81593.1"/>
    <property type="molecule type" value="Genomic_DNA"/>
</dbReference>
<dbReference type="GO" id="GO:0044209">
    <property type="term" value="P:AMP salvage"/>
    <property type="evidence" value="ECO:0007669"/>
    <property type="project" value="UniProtKB-UniRule"/>
</dbReference>
<dbReference type="InterPro" id="IPR027417">
    <property type="entry name" value="P-loop_NTPase"/>
</dbReference>
<reference evidence="9 10" key="1">
    <citation type="submission" date="2019-02" db="EMBL/GenBank/DDBJ databases">
        <authorList>
            <person name="Manzano-Marin A."/>
            <person name="Manzano-Marin A."/>
        </authorList>
    </citation>
    <scope>NUCLEOTIDE SEQUENCE [LARGE SCALE GENOMIC DNA]</scope>
    <source>
        <strain evidence="9 10">BuCicurvipes</strain>
    </source>
</reference>
<dbReference type="Pfam" id="PF05191">
    <property type="entry name" value="ADK_lid"/>
    <property type="match status" value="1"/>
</dbReference>
<dbReference type="GO" id="GO:0005524">
    <property type="term" value="F:ATP binding"/>
    <property type="evidence" value="ECO:0007669"/>
    <property type="project" value="UniProtKB-UniRule"/>
</dbReference>
<dbReference type="InterPro" id="IPR006259">
    <property type="entry name" value="Adenyl_kin_sub"/>
</dbReference>
<sequence>MMIRIIMLGAPGSGKGTQTQLLSKYFYIPFISTGEILRQEIKKNEKIRNYIEDTINQGKLVKNSFIIQLIKKKIQEKKCYNGFILDGFPRTIEQAKSLKKNIKIQYVIHLKIKHDSIINRIKGRLIHEPSGRTYHEIFNPPKKKNQDDITGELLNKRKDDNERIIINRLKEYEIHTKPLIKWFKKEIKNNIKYLEVNSNASIKYINKKIINYINNNKKNN</sequence>
<dbReference type="FunFam" id="3.40.50.300:FF:000106">
    <property type="entry name" value="Adenylate kinase mitochondrial"/>
    <property type="match status" value="1"/>
</dbReference>
<evidence type="ECO:0000313" key="9">
    <source>
        <dbReference type="EMBL" id="VFP81593.1"/>
    </source>
</evidence>
<evidence type="ECO:0000256" key="3">
    <source>
        <dbReference type="ARBA" id="ARBA00022741"/>
    </source>
</evidence>
<evidence type="ECO:0000256" key="1">
    <source>
        <dbReference type="ARBA" id="ARBA00022679"/>
    </source>
</evidence>
<evidence type="ECO:0000256" key="6">
    <source>
        <dbReference type="RuleBase" id="RU003330"/>
    </source>
</evidence>
<evidence type="ECO:0000256" key="4">
    <source>
        <dbReference type="ARBA" id="ARBA00022777"/>
    </source>
</evidence>
<keyword evidence="5 7" id="KW-0067">ATP-binding</keyword>
<dbReference type="UniPathway" id="UPA00588">
    <property type="reaction ID" value="UER00649"/>
</dbReference>
<comment type="subunit">
    <text evidence="5 7">Monomer.</text>
</comment>
<evidence type="ECO:0000259" key="8">
    <source>
        <dbReference type="Pfam" id="PF05191"/>
    </source>
</evidence>
<dbReference type="AlphaFoldDB" id="A0A451D747"/>
<comment type="caution">
    <text evidence="5">Lacks conserved residue(s) required for the propagation of feature annotation.</text>
</comment>
<comment type="pathway">
    <text evidence="5">Purine metabolism; AMP biosynthesis via salvage pathway; AMP from ADP: step 1/1.</text>
</comment>
<keyword evidence="2 5" id="KW-0545">Nucleotide biosynthesis</keyword>
<feature type="binding site" evidence="5">
    <location>
        <begin position="133"/>
        <end position="134"/>
    </location>
    <ligand>
        <name>ATP</name>
        <dbReference type="ChEBI" id="CHEBI:30616"/>
    </ligand>
</feature>
<feature type="binding site" evidence="5">
    <location>
        <position position="94"/>
    </location>
    <ligand>
        <name>AMP</name>
        <dbReference type="ChEBI" id="CHEBI:456215"/>
    </ligand>
</feature>
<feature type="binding site" evidence="5">
    <location>
        <position position="157"/>
    </location>
    <ligand>
        <name>AMP</name>
        <dbReference type="ChEBI" id="CHEBI:456215"/>
    </ligand>
</feature>
<dbReference type="InterPro" id="IPR000850">
    <property type="entry name" value="Adenylat/UMP-CMP_kin"/>
</dbReference>
<evidence type="ECO:0000313" key="10">
    <source>
        <dbReference type="Proteomes" id="UP000294344"/>
    </source>
</evidence>
<dbReference type="InterPro" id="IPR007862">
    <property type="entry name" value="Adenylate_kinase_lid-dom"/>
</dbReference>
<dbReference type="GO" id="GO:0005737">
    <property type="term" value="C:cytoplasm"/>
    <property type="evidence" value="ECO:0007669"/>
    <property type="project" value="UniProtKB-SubCell"/>
</dbReference>
<dbReference type="PROSITE" id="PS00113">
    <property type="entry name" value="ADENYLATE_KINASE"/>
    <property type="match status" value="1"/>
</dbReference>
<dbReference type="SUPFAM" id="SSF52540">
    <property type="entry name" value="P-loop containing nucleoside triphosphate hydrolases"/>
    <property type="match status" value="1"/>
</dbReference>
<feature type="binding site" evidence="5">
    <location>
        <position position="200"/>
    </location>
    <ligand>
        <name>ATP</name>
        <dbReference type="ChEBI" id="CHEBI:30616"/>
    </ligand>
</feature>
<dbReference type="HAMAP" id="MF_00235">
    <property type="entry name" value="Adenylate_kinase_Adk"/>
    <property type="match status" value="1"/>
</dbReference>
<keyword evidence="3 5" id="KW-0547">Nucleotide-binding</keyword>
<name>A0A451D747_9GAMM</name>
<protein>
    <recommendedName>
        <fullName evidence="5 7">Adenylate kinase</fullName>
        <shortName evidence="5">AK</shortName>
        <ecNumber evidence="5 7">2.7.4.3</ecNumber>
    </recommendedName>
    <alternativeName>
        <fullName evidence="5">ATP-AMP transphosphorylase</fullName>
    </alternativeName>
    <alternativeName>
        <fullName evidence="5">ATP:AMP phosphotransferase</fullName>
    </alternativeName>
    <alternativeName>
        <fullName evidence="5">Adenylate monophosphate kinase</fullName>
    </alternativeName>
</protein>
<evidence type="ECO:0000256" key="5">
    <source>
        <dbReference type="HAMAP-Rule" id="MF_00235"/>
    </source>
</evidence>
<dbReference type="Gene3D" id="3.40.50.300">
    <property type="entry name" value="P-loop containing nucleotide triphosphate hydrolases"/>
    <property type="match status" value="1"/>
</dbReference>
<feature type="domain" description="Adenylate kinase active site lid" evidence="8">
    <location>
        <begin position="124"/>
        <end position="159"/>
    </location>
</feature>
<dbReference type="Pfam" id="PF00406">
    <property type="entry name" value="ADK"/>
    <property type="match status" value="1"/>
</dbReference>
<organism evidence="9 10">
    <name type="scientific">Buchnera aphidicola</name>
    <name type="common">Cinara curvipes</name>
    <dbReference type="NCBI Taxonomy" id="2518975"/>
    <lineage>
        <taxon>Bacteria</taxon>
        <taxon>Pseudomonadati</taxon>
        <taxon>Pseudomonadota</taxon>
        <taxon>Gammaproteobacteria</taxon>
        <taxon>Enterobacterales</taxon>
        <taxon>Erwiniaceae</taxon>
        <taxon>Buchnera</taxon>
    </lineage>
</organism>
<gene>
    <name evidence="5 9" type="primary">adk</name>
    <name evidence="9" type="ORF">BUCICURV3402_314</name>
</gene>
<dbReference type="NCBIfam" id="TIGR01351">
    <property type="entry name" value="adk"/>
    <property type="match status" value="1"/>
</dbReference>
<accession>A0A451D747</accession>
<comment type="function">
    <text evidence="5">Catalyzes the reversible transfer of the terminal phosphate group between ATP and AMP. Plays an important role in cellular energy homeostasis and in adenine nucleotide metabolism.</text>
</comment>
<keyword evidence="4 5" id="KW-0418">Kinase</keyword>
<comment type="similarity">
    <text evidence="5 6">Belongs to the adenylate kinase family.</text>
</comment>
<feature type="region of interest" description="NMP" evidence="5">
    <location>
        <begin position="32"/>
        <end position="61"/>
    </location>
</feature>
<dbReference type="InterPro" id="IPR033690">
    <property type="entry name" value="Adenylat_kinase_CS"/>
</dbReference>
<proteinExistence type="inferred from homology"/>
<dbReference type="Proteomes" id="UP000294344">
    <property type="component" value="Chromosome"/>
</dbReference>
<feature type="binding site" evidence="5">
    <location>
        <position position="33"/>
    </location>
    <ligand>
        <name>AMP</name>
        <dbReference type="ChEBI" id="CHEBI:456215"/>
    </ligand>
</feature>
<feature type="binding site" evidence="5">
    <location>
        <begin position="87"/>
        <end position="90"/>
    </location>
    <ligand>
        <name>AMP</name>
        <dbReference type="ChEBI" id="CHEBI:456215"/>
    </ligand>
</feature>